<proteinExistence type="predicted"/>
<organism evidence="3">
    <name type="scientific">Laccaria bicolor (strain S238N-H82 / ATCC MYA-4686)</name>
    <name type="common">Bicoloured deceiver</name>
    <name type="synonym">Laccaria laccata var. bicolor</name>
    <dbReference type="NCBI Taxonomy" id="486041"/>
    <lineage>
        <taxon>Eukaryota</taxon>
        <taxon>Fungi</taxon>
        <taxon>Dikarya</taxon>
        <taxon>Basidiomycota</taxon>
        <taxon>Agaricomycotina</taxon>
        <taxon>Agaricomycetes</taxon>
        <taxon>Agaricomycetidae</taxon>
        <taxon>Agaricales</taxon>
        <taxon>Agaricineae</taxon>
        <taxon>Hydnangiaceae</taxon>
        <taxon>Laccaria</taxon>
    </lineage>
</organism>
<sequence length="561" mass="62797">MDQPQGDQPPRRGATLRRVASVIGDFFHWLGDEGTDPASPSTTSANSDGPRAPSSMDLPRARPRTTYWMPCQWVPEEPEEPPPMVPKKAGGANAPTADPVNVYAALANAKEMLETANTPGLGTTMQRIRIDKAMAMLRKIESQKLKEVDMVLVRGQLLVVQCKMLELYFQNQITHKDVLEILHHIDGAITTRIQLRASPAFPQSSKSTSDFQRVLVHMLSDGSYATPVNRQLLLRGLEDNLFKVSRTVKDPLLRVIHLEISCTLMREIFHDSVRQFEDGKWVRAMSLLSSKESALDVLVGLEDTYEAAWADVSVGLGDCGLTSAYKVGDARALSDEFAMLLAMCKASQLLHLGDMHFEDVESGEPEEVFARALLAQDDYRAALSFVTGHDVELEGNVLYRLARFHSKVSKLRAVAHSLYLRAVQLAAALAPTLPKGEWYLKCTEAVQAYRDELHAKDAKEWANKRKPILEKMKDEIQKLECASSMKDVSFAKFVFETWPPKTEGPKEFPVQATVSLSRAEHLKIIARYHTDKNSKFGEEWLVMCEEISKALVGRYNLTKDM</sequence>
<name>B0D363_LACBS</name>
<dbReference type="OrthoDB" id="3135773at2759"/>
<dbReference type="Proteomes" id="UP000001194">
    <property type="component" value="Unassembled WGS sequence"/>
</dbReference>
<gene>
    <name evidence="2" type="ORF">LACBIDRAFT_315786</name>
</gene>
<evidence type="ECO:0000313" key="3">
    <source>
        <dbReference type="Proteomes" id="UP000001194"/>
    </source>
</evidence>
<dbReference type="EMBL" id="DS547096">
    <property type="protein sequence ID" value="EDR10862.1"/>
    <property type="molecule type" value="Genomic_DNA"/>
</dbReference>
<accession>B0D363</accession>
<dbReference type="HOGENOM" id="CLU_485768_0_0_1"/>
<dbReference type="AlphaFoldDB" id="B0D363"/>
<keyword evidence="3" id="KW-1185">Reference proteome</keyword>
<dbReference type="GeneID" id="6073686"/>
<dbReference type="InParanoid" id="B0D363"/>
<evidence type="ECO:0000313" key="2">
    <source>
        <dbReference type="EMBL" id="EDR10862.1"/>
    </source>
</evidence>
<feature type="compositionally biased region" description="Polar residues" evidence="1">
    <location>
        <begin position="38"/>
        <end position="47"/>
    </location>
</feature>
<dbReference type="RefSeq" id="XP_001878163.1">
    <property type="nucleotide sequence ID" value="XM_001878128.1"/>
</dbReference>
<feature type="region of interest" description="Disordered" evidence="1">
    <location>
        <begin position="29"/>
        <end position="62"/>
    </location>
</feature>
<dbReference type="KEGG" id="lbc:LACBIDRAFT_315786"/>
<protein>
    <submittedName>
        <fullName evidence="2">Predicted protein</fullName>
    </submittedName>
</protein>
<evidence type="ECO:0000256" key="1">
    <source>
        <dbReference type="SAM" id="MobiDB-lite"/>
    </source>
</evidence>
<reference evidence="2 3" key="1">
    <citation type="journal article" date="2008" name="Nature">
        <title>The genome of Laccaria bicolor provides insights into mycorrhizal symbiosis.</title>
        <authorList>
            <person name="Martin F."/>
            <person name="Aerts A."/>
            <person name="Ahren D."/>
            <person name="Brun A."/>
            <person name="Danchin E.G.J."/>
            <person name="Duchaussoy F."/>
            <person name="Gibon J."/>
            <person name="Kohler A."/>
            <person name="Lindquist E."/>
            <person name="Pereda V."/>
            <person name="Salamov A."/>
            <person name="Shapiro H.J."/>
            <person name="Wuyts J."/>
            <person name="Blaudez D."/>
            <person name="Buee M."/>
            <person name="Brokstein P."/>
            <person name="Canbaeck B."/>
            <person name="Cohen D."/>
            <person name="Courty P.E."/>
            <person name="Coutinho P.M."/>
            <person name="Delaruelle C."/>
            <person name="Detter J.C."/>
            <person name="Deveau A."/>
            <person name="DiFazio S."/>
            <person name="Duplessis S."/>
            <person name="Fraissinet-Tachet L."/>
            <person name="Lucic E."/>
            <person name="Frey-Klett P."/>
            <person name="Fourrey C."/>
            <person name="Feussner I."/>
            <person name="Gay G."/>
            <person name="Grimwood J."/>
            <person name="Hoegger P.J."/>
            <person name="Jain P."/>
            <person name="Kilaru S."/>
            <person name="Labbe J."/>
            <person name="Lin Y.C."/>
            <person name="Legue V."/>
            <person name="Le Tacon F."/>
            <person name="Marmeisse R."/>
            <person name="Melayah D."/>
            <person name="Montanini B."/>
            <person name="Muratet M."/>
            <person name="Nehls U."/>
            <person name="Niculita-Hirzel H."/>
            <person name="Oudot-Le Secq M.P."/>
            <person name="Peter M."/>
            <person name="Quesneville H."/>
            <person name="Rajashekar B."/>
            <person name="Reich M."/>
            <person name="Rouhier N."/>
            <person name="Schmutz J."/>
            <person name="Yin T."/>
            <person name="Chalot M."/>
            <person name="Henrissat B."/>
            <person name="Kuees U."/>
            <person name="Lucas S."/>
            <person name="Van de Peer Y."/>
            <person name="Podila G.K."/>
            <person name="Polle A."/>
            <person name="Pukkila P.J."/>
            <person name="Richardson P.M."/>
            <person name="Rouze P."/>
            <person name="Sanders I.R."/>
            <person name="Stajich J.E."/>
            <person name="Tunlid A."/>
            <person name="Tuskan G."/>
            <person name="Grigoriev I.V."/>
        </authorList>
    </citation>
    <scope>NUCLEOTIDE SEQUENCE [LARGE SCALE GENOMIC DNA]</scope>
    <source>
        <strain evidence="3">S238N-H82 / ATCC MYA-4686</strain>
    </source>
</reference>